<gene>
    <name evidence="8" type="ORF">CSW27_03035</name>
    <name evidence="9" type="ORF">CSW27_03130</name>
</gene>
<name>A0A430V2B2_THESC</name>
<dbReference type="SUPFAM" id="SSF103473">
    <property type="entry name" value="MFS general substrate transporter"/>
    <property type="match status" value="1"/>
</dbReference>
<dbReference type="PROSITE" id="PS50850">
    <property type="entry name" value="MFS"/>
    <property type="match status" value="1"/>
</dbReference>
<dbReference type="Gene3D" id="1.20.1250.20">
    <property type="entry name" value="MFS general substrate transporter like domains"/>
    <property type="match status" value="1"/>
</dbReference>
<dbReference type="EMBL" id="PEMJ01000066">
    <property type="protein sequence ID" value="RTI16828.1"/>
    <property type="molecule type" value="Genomic_DNA"/>
</dbReference>
<evidence type="ECO:0000313" key="9">
    <source>
        <dbReference type="EMBL" id="RTI16828.1"/>
    </source>
</evidence>
<dbReference type="RefSeq" id="WP_172960727.1">
    <property type="nucleotide sequence ID" value="NZ_DAHVNI010000025.1"/>
</dbReference>
<dbReference type="PANTHER" id="PTHR23513:SF6">
    <property type="entry name" value="MAJOR FACILITATOR SUPERFAMILY ASSOCIATED DOMAIN-CONTAINING PROTEIN"/>
    <property type="match status" value="1"/>
</dbReference>
<feature type="transmembrane region" description="Helical" evidence="6">
    <location>
        <begin position="286"/>
        <end position="304"/>
    </location>
</feature>
<evidence type="ECO:0000313" key="8">
    <source>
        <dbReference type="EMBL" id="RTI16825.1"/>
    </source>
</evidence>
<evidence type="ECO:0000256" key="6">
    <source>
        <dbReference type="SAM" id="Phobius"/>
    </source>
</evidence>
<dbReference type="Pfam" id="PF07690">
    <property type="entry name" value="MFS_1"/>
    <property type="match status" value="1"/>
</dbReference>
<feature type="domain" description="Major facilitator superfamily (MFS) profile" evidence="7">
    <location>
        <begin position="190"/>
        <end position="365"/>
    </location>
</feature>
<organism evidence="8 10">
    <name type="scientific">Thermus scotoductus</name>
    <dbReference type="NCBI Taxonomy" id="37636"/>
    <lineage>
        <taxon>Bacteria</taxon>
        <taxon>Thermotogati</taxon>
        <taxon>Deinococcota</taxon>
        <taxon>Deinococci</taxon>
        <taxon>Thermales</taxon>
        <taxon>Thermaceae</taxon>
        <taxon>Thermus</taxon>
    </lineage>
</organism>
<dbReference type="InterPro" id="IPR036259">
    <property type="entry name" value="MFS_trans_sf"/>
</dbReference>
<keyword evidence="5 6" id="KW-0472">Membrane</keyword>
<feature type="transmembrane region" description="Helical" evidence="6">
    <location>
        <begin position="257"/>
        <end position="280"/>
    </location>
</feature>
<feature type="transmembrane region" description="Helical" evidence="6">
    <location>
        <begin position="316"/>
        <end position="334"/>
    </location>
</feature>
<dbReference type="GO" id="GO:0005886">
    <property type="term" value="C:plasma membrane"/>
    <property type="evidence" value="ECO:0007669"/>
    <property type="project" value="UniProtKB-SubCell"/>
</dbReference>
<comment type="subcellular location">
    <subcellularLocation>
        <location evidence="1">Cell membrane</location>
        <topology evidence="1">Multi-pass membrane protein</topology>
    </subcellularLocation>
</comment>
<reference evidence="8 10" key="1">
    <citation type="journal article" date="2019" name="Extremophiles">
        <title>Biogeography of thermophiles and predominance of Thermus scotoductus in domestic water heaters.</title>
        <authorList>
            <person name="Wilpiszeski R.L."/>
            <person name="Zhang Z."/>
            <person name="House C.H."/>
        </authorList>
    </citation>
    <scope>NUCLEOTIDE SEQUENCE [LARGE SCALE GENOMIC DNA]</scope>
    <source>
        <strain evidence="8 10">14_S14</strain>
    </source>
</reference>
<feature type="transmembrane region" description="Helical" evidence="6">
    <location>
        <begin position="141"/>
        <end position="161"/>
    </location>
</feature>
<evidence type="ECO:0000256" key="5">
    <source>
        <dbReference type="ARBA" id="ARBA00023136"/>
    </source>
</evidence>
<dbReference type="GO" id="GO:0022857">
    <property type="term" value="F:transmembrane transporter activity"/>
    <property type="evidence" value="ECO:0007669"/>
    <property type="project" value="InterPro"/>
</dbReference>
<dbReference type="PANTHER" id="PTHR23513">
    <property type="entry name" value="INTEGRAL MEMBRANE EFFLUX PROTEIN-RELATED"/>
    <property type="match status" value="1"/>
</dbReference>
<evidence type="ECO:0000256" key="3">
    <source>
        <dbReference type="ARBA" id="ARBA00022692"/>
    </source>
</evidence>
<proteinExistence type="predicted"/>
<accession>A0A430V2B2</accession>
<protein>
    <submittedName>
        <fullName evidence="8">MFS transporter</fullName>
    </submittedName>
</protein>
<comment type="caution">
    <text evidence="8">The sequence shown here is derived from an EMBL/GenBank/DDBJ whole genome shotgun (WGS) entry which is preliminary data.</text>
</comment>
<dbReference type="InterPro" id="IPR020846">
    <property type="entry name" value="MFS_dom"/>
</dbReference>
<feature type="transmembrane region" description="Helical" evidence="6">
    <location>
        <begin position="78"/>
        <end position="102"/>
    </location>
</feature>
<evidence type="ECO:0000259" key="7">
    <source>
        <dbReference type="PROSITE" id="PS50850"/>
    </source>
</evidence>
<feature type="transmembrane region" description="Helical" evidence="6">
    <location>
        <begin position="199"/>
        <end position="219"/>
    </location>
</feature>
<evidence type="ECO:0000256" key="4">
    <source>
        <dbReference type="ARBA" id="ARBA00022989"/>
    </source>
</evidence>
<dbReference type="AlphaFoldDB" id="A0A430V2B2"/>
<feature type="transmembrane region" description="Helical" evidence="6">
    <location>
        <begin position="340"/>
        <end position="360"/>
    </location>
</feature>
<feature type="transmembrane region" description="Helical" evidence="6">
    <location>
        <begin position="56"/>
        <end position="73"/>
    </location>
</feature>
<evidence type="ECO:0000256" key="1">
    <source>
        <dbReference type="ARBA" id="ARBA00004651"/>
    </source>
</evidence>
<keyword evidence="3 6" id="KW-0812">Transmembrane</keyword>
<dbReference type="Proteomes" id="UP000287155">
    <property type="component" value="Unassembled WGS sequence"/>
</dbReference>
<evidence type="ECO:0000313" key="10">
    <source>
        <dbReference type="Proteomes" id="UP000287155"/>
    </source>
</evidence>
<feature type="transmembrane region" description="Helical" evidence="6">
    <location>
        <begin position="225"/>
        <end position="245"/>
    </location>
</feature>
<dbReference type="EMBL" id="PEMJ01000066">
    <property type="protein sequence ID" value="RTI16825.1"/>
    <property type="molecule type" value="Genomic_DNA"/>
</dbReference>
<evidence type="ECO:0000256" key="2">
    <source>
        <dbReference type="ARBA" id="ARBA00022475"/>
    </source>
</evidence>
<keyword evidence="4 6" id="KW-1133">Transmembrane helix</keyword>
<keyword evidence="2" id="KW-1003">Cell membrane</keyword>
<dbReference type="InterPro" id="IPR011701">
    <property type="entry name" value="MFS"/>
</dbReference>
<sequence length="365" mass="38396">MRTLGEGLFALPLYLLFTLSGGPAWQATLPFALQRIASLLALPLGVLADRIPRRELLAATLTLQALIAPGLLLKTPILLTLCGALFFTLSTLTGVTASAYLADLAGREDLERVRGRVGAVHIAVDTLKDPFAGLLVTRTTYLPSLLSFAAFLGAAFLYRSLPSEKAPTPKKRFRLTEVWEGVRFLWQAPNLRPIVVAEATYTFVFALGVSLLPFLLLRVLEESPLVYGIVSSLLGMGSFLGSLLGGELSKRVGRGKILVLALLLGCGAFLSIGGATHWIWVGLGAFLLGLGSLAFFVVAGAIRLGEAPPELRGRVAGGFLFLSGALAPLGPLLGGALAGVALPLPFLLAGGLLLGLAPLVGRGWR</sequence>